<sequence length="591" mass="68918">MRRRAKTSIFCASGDKTAITIPFLKFPNEIRYHIYKDYLLLDKGYELNPHTNKLRISKGRPIQFDLMYTCKLVAMEMRGLPLTVNTITFSAFHPQSNIDRAIIGRFGHAVALLDEELNNNFHETTPNLFHDKVVREISDAYPAFAPVLDVMRTGQKKTMRHFCSPFGQTPSACRNFIHFTLDRIVSHRSLYQDDYDAFVNALDIPKGCPPLDEIVRGYNPAFWGIPTQDDLDRLYHIFGGRREVAVYCSKDDVFKDEKPPSDLRRFRYSAAAAAIRFLDSISQASRSYLRDIRLLEDRPSVANPECHGLGLIRFCQENPLLRVERRVSLWNTVFAGDPYRQTAWQARQPLTRILADQISERIGVWVVEALALAAAGMPQDSFALVFDGDLKGDWKCEQIFQQVVLRDAAWQQAMDECFERGILPPQSWAARRLDPRRAGDWSVIPGYPDRDRPVNWCYLLDGFPQAMRDIVNGNSVVCCRFNPGKYWDIERLIREQRPWSLEEWKFRWSRGQKHYLRGHLDERRPSMRGVSWRRQNSKVERQKRRWAAQYPAHIRALRLEQLLAESNQRERDRAARRLQREAEGSWGLYFD</sequence>
<dbReference type="EMBL" id="LTAN01000008">
    <property type="protein sequence ID" value="OBR05281.1"/>
    <property type="molecule type" value="Genomic_DNA"/>
</dbReference>
<dbReference type="GeneID" id="28871065"/>
<organism evidence="1 2">
    <name type="scientific">Colletotrichum higginsianum (strain IMI 349063)</name>
    <name type="common">Crucifer anthracnose fungus</name>
    <dbReference type="NCBI Taxonomy" id="759273"/>
    <lineage>
        <taxon>Eukaryota</taxon>
        <taxon>Fungi</taxon>
        <taxon>Dikarya</taxon>
        <taxon>Ascomycota</taxon>
        <taxon>Pezizomycotina</taxon>
        <taxon>Sordariomycetes</taxon>
        <taxon>Hypocreomycetidae</taxon>
        <taxon>Glomerellales</taxon>
        <taxon>Glomerellaceae</taxon>
        <taxon>Colletotrichum</taxon>
        <taxon>Colletotrichum destructivum species complex</taxon>
    </lineage>
</organism>
<evidence type="ECO:0000313" key="2">
    <source>
        <dbReference type="Proteomes" id="UP000092177"/>
    </source>
</evidence>
<dbReference type="Proteomes" id="UP000092177">
    <property type="component" value="Chromosome 8"/>
</dbReference>
<comment type="caution">
    <text evidence="1">The sequence shown here is derived from an EMBL/GenBank/DDBJ whole genome shotgun (WGS) entry which is preliminary data.</text>
</comment>
<reference evidence="2" key="1">
    <citation type="journal article" date="2017" name="BMC Genomics">
        <title>Gapless genome assembly of Colletotrichum higginsianum reveals chromosome structure and association of transposable elements with secondary metabolite gene clusters.</title>
        <authorList>
            <person name="Dallery J.-F."/>
            <person name="Lapalu N."/>
            <person name="Zampounis A."/>
            <person name="Pigne S."/>
            <person name="Luyten I."/>
            <person name="Amselem J."/>
            <person name="Wittenberg A.H.J."/>
            <person name="Zhou S."/>
            <person name="de Queiroz M.V."/>
            <person name="Robin G.P."/>
            <person name="Auger A."/>
            <person name="Hainaut M."/>
            <person name="Henrissat B."/>
            <person name="Kim K.-T."/>
            <person name="Lee Y.-H."/>
            <person name="Lespinet O."/>
            <person name="Schwartz D.C."/>
            <person name="Thon M.R."/>
            <person name="O'Connell R.J."/>
        </authorList>
    </citation>
    <scope>NUCLEOTIDE SEQUENCE [LARGE SCALE GENOMIC DNA]</scope>
    <source>
        <strain evidence="2">IMI 349063</strain>
    </source>
</reference>
<gene>
    <name evidence="1" type="ORF">CH63R_11984</name>
</gene>
<dbReference type="VEuPathDB" id="FungiDB:CH63R_11984"/>
<proteinExistence type="predicted"/>
<keyword evidence="2" id="KW-1185">Reference proteome</keyword>
<dbReference type="KEGG" id="chig:CH63R_11984"/>
<name>A0A1B7XZW0_COLHI</name>
<dbReference type="RefSeq" id="XP_018153799.1">
    <property type="nucleotide sequence ID" value="XM_018306958.1"/>
</dbReference>
<dbReference type="AlphaFoldDB" id="A0A1B7XZW0"/>
<accession>A0A1B7XZW0</accession>
<protein>
    <submittedName>
        <fullName evidence="1">C6 transcription factor</fullName>
    </submittedName>
</protein>
<evidence type="ECO:0000313" key="1">
    <source>
        <dbReference type="EMBL" id="OBR05281.1"/>
    </source>
</evidence>
<dbReference type="OrthoDB" id="5062850at2759"/>